<dbReference type="OrthoDB" id="3439820at2759"/>
<evidence type="ECO:0000313" key="4">
    <source>
        <dbReference type="Proteomes" id="UP000078397"/>
    </source>
</evidence>
<keyword evidence="1" id="KW-0175">Coiled coil</keyword>
<dbReference type="EMBL" id="LSBJ02000002">
    <property type="protein sequence ID" value="OAQ59714.2"/>
    <property type="molecule type" value="Genomic_DNA"/>
</dbReference>
<proteinExistence type="predicted"/>
<evidence type="ECO:0000313" key="3">
    <source>
        <dbReference type="EMBL" id="OAQ59714.2"/>
    </source>
</evidence>
<name>A0A179F2S3_METCM</name>
<keyword evidence="4" id="KW-1185">Reference proteome</keyword>
<feature type="region of interest" description="Disordered" evidence="2">
    <location>
        <begin position="133"/>
        <end position="174"/>
    </location>
</feature>
<feature type="compositionally biased region" description="Low complexity" evidence="2">
    <location>
        <begin position="15"/>
        <end position="26"/>
    </location>
</feature>
<dbReference type="GeneID" id="28847358"/>
<feature type="region of interest" description="Disordered" evidence="2">
    <location>
        <begin position="191"/>
        <end position="212"/>
    </location>
</feature>
<dbReference type="STRING" id="1380566.A0A179F2S3"/>
<dbReference type="AlphaFoldDB" id="A0A179F2S3"/>
<feature type="region of interest" description="Disordered" evidence="2">
    <location>
        <begin position="70"/>
        <end position="98"/>
    </location>
</feature>
<feature type="compositionally biased region" description="Basic and acidic residues" evidence="2">
    <location>
        <begin position="605"/>
        <end position="615"/>
    </location>
</feature>
<reference evidence="3 4" key="1">
    <citation type="journal article" date="2016" name="PLoS Pathog.">
        <title>Biosynthesis of antibiotic leucinostatins in bio-control fungus Purpureocillium lilacinum and their inhibition on phytophthora revealed by genome mining.</title>
        <authorList>
            <person name="Wang G."/>
            <person name="Liu Z."/>
            <person name="Lin R."/>
            <person name="Li E."/>
            <person name="Mao Z."/>
            <person name="Ling J."/>
            <person name="Yang Y."/>
            <person name="Yin W.B."/>
            <person name="Xie B."/>
        </authorList>
    </citation>
    <scope>NUCLEOTIDE SEQUENCE [LARGE SCALE GENOMIC DNA]</scope>
    <source>
        <strain evidence="3">170</strain>
    </source>
</reference>
<organism evidence="3 4">
    <name type="scientific">Pochonia chlamydosporia 170</name>
    <dbReference type="NCBI Taxonomy" id="1380566"/>
    <lineage>
        <taxon>Eukaryota</taxon>
        <taxon>Fungi</taxon>
        <taxon>Dikarya</taxon>
        <taxon>Ascomycota</taxon>
        <taxon>Pezizomycotina</taxon>
        <taxon>Sordariomycetes</taxon>
        <taxon>Hypocreomycetidae</taxon>
        <taxon>Hypocreales</taxon>
        <taxon>Clavicipitaceae</taxon>
        <taxon>Pochonia</taxon>
    </lineage>
</organism>
<feature type="region of interest" description="Disordered" evidence="2">
    <location>
        <begin position="594"/>
        <end position="627"/>
    </location>
</feature>
<feature type="compositionally biased region" description="Basic and acidic residues" evidence="2">
    <location>
        <begin position="414"/>
        <end position="428"/>
    </location>
</feature>
<sequence length="1007" mass="112776">MSPFLPPKTSIPILTTPATTQQSPQTKTRKHSSADTHRSSSISSWVKNILPSHRPERRGTFRRRGYWEQQELGQSAQHEAHRSIPDKRTHRSATVGSNHIMEWNMAKDLSESDDLRHHAQGGLAMDDERKWSWASGDDTSRRRREMINKKPNQQPLLENPGRTNVASAGVESSGSQLLSATDLQFIEAKRESRQRRRNLKESGDYLGVQGFNPETGELDVITPLGSDRSSLSQETRQKLLVLQNALKDARHSYKSTKEKGEQEARMILLKNEKEKLRRLEKGKDAVKDMCKTVKWKRHTRQWSSAQEPDLSPIAQSIFATTDTSCRQLNDHASKTEQRNSMSSLIDIEVDNSGGFPIPASMLQCDLKLGHSPDSTTTVVRTPHRQSLADLAELAPSAWELFVNGISFDNSDEPTPPKDVESELKPEPKYKKRTVTVPFDNFSKPHTESRRDEYPSHPLESDKPYRDYCQAAGQKNIQPFLDRRCEREEDPRGETAIRSLTKLTNQAEKPIITSRSVGFPPKSITELLNQDEQDPTQPTSMVQDQKWKESAIATRTVNEGLPSCQPGDMTLREQKAVKDTSPRKKLMQNWGHWISKRRASRGSRSSQDDTAHKQELKLPPIPHSVTDLGPIPKMSENWGMELTSRLGQKIPGFGQQTNSSLPAHDMNLRQGIGTQGEGQRDRSVAIKETRRDGTKDNSAHVKGVNMTTQSTNPKQPVQHKYASTPIITTTGYGQQVSQVSSLASVKQEQKSLAPRLPKKDAKGMISGLPLTNRSKGNLGGYVMKTLWNPLPSMDHASYSIEADTMSTQIQIPMNHCIKRSTVPVPPIARDATTAKVWSKPTQLVAPSTDGIGPKEIVHHSEDVCPKTLSKGMRACDANAHLKARPLLREGIQPMEVRPKHDEGSGLTRGPGSFPDLCQEDGRDIGCQSSSSGSSITTWWSHVAFIEYLNMVRCHLLAFFLLYWEIVGPVFRSKSEYWARHRRHESTLADCFATMLALPGAIVAMMVLI</sequence>
<comment type="caution">
    <text evidence="3">The sequence shown here is derived from an EMBL/GenBank/DDBJ whole genome shotgun (WGS) entry which is preliminary data.</text>
</comment>
<feature type="region of interest" description="Disordered" evidence="2">
    <location>
        <begin position="1"/>
        <end position="57"/>
    </location>
</feature>
<feature type="region of interest" description="Disordered" evidence="2">
    <location>
        <begin position="407"/>
        <end position="462"/>
    </location>
</feature>
<feature type="compositionally biased region" description="Basic and acidic residues" evidence="2">
    <location>
        <begin position="78"/>
        <end position="87"/>
    </location>
</feature>
<dbReference type="Proteomes" id="UP000078397">
    <property type="component" value="Unassembled WGS sequence"/>
</dbReference>
<gene>
    <name evidence="3" type="ORF">VFPPC_03921</name>
</gene>
<feature type="coiled-coil region" evidence="1">
    <location>
        <begin position="259"/>
        <end position="289"/>
    </location>
</feature>
<accession>A0A179F2S3</accession>
<protein>
    <submittedName>
        <fullName evidence="3">Uncharacterized protein</fullName>
    </submittedName>
</protein>
<dbReference type="RefSeq" id="XP_022284040.1">
    <property type="nucleotide sequence ID" value="XM_022428362.1"/>
</dbReference>
<dbReference type="KEGG" id="pchm:VFPPC_03921"/>
<evidence type="ECO:0000256" key="2">
    <source>
        <dbReference type="SAM" id="MobiDB-lite"/>
    </source>
</evidence>
<feature type="compositionally biased region" description="Basic and acidic residues" evidence="2">
    <location>
        <begin position="442"/>
        <end position="462"/>
    </location>
</feature>
<feature type="compositionally biased region" description="Polar residues" evidence="2">
    <location>
        <begin position="150"/>
        <end position="174"/>
    </location>
</feature>
<evidence type="ECO:0000256" key="1">
    <source>
        <dbReference type="SAM" id="Coils"/>
    </source>
</evidence>